<evidence type="ECO:0000259" key="2">
    <source>
        <dbReference type="PROSITE" id="PS50172"/>
    </source>
</evidence>
<protein>
    <recommendedName>
        <fullName evidence="2">BRCT domain-containing protein</fullName>
    </recommendedName>
</protein>
<sequence>MVSGRPSRPFDVWTMSSTGHQQSDSRPGTGWRDARDRALNRQFGAVGGVSAAARHGEGPKAAVSVAQMLRRPGLMAKHEAARQAMAKEGRIGAENKDETTSPTERVGTDREQDEPQDKPRPRESIAAENKDDEHKSETSRLQVQEPTRILAGVVAYINGCTNPHISDYRLRLLLAQHGAHSALHLARRRVTHVILGQPAAPSAGAGGGLAAAKLQREIRRSSGSAVKYVGVEWVLESIKAGKRLPEARFAIVPTGGARQPSVYQLYAPKRP</sequence>
<dbReference type="PROSITE" id="PS50172">
    <property type="entry name" value="BRCT"/>
    <property type="match status" value="1"/>
</dbReference>
<dbReference type="SUPFAM" id="SSF52113">
    <property type="entry name" value="BRCT domain"/>
    <property type="match status" value="1"/>
</dbReference>
<dbReference type="OrthoDB" id="427711at2759"/>
<feature type="compositionally biased region" description="Basic and acidic residues" evidence="1">
    <location>
        <begin position="76"/>
        <end position="99"/>
    </location>
</feature>
<proteinExistence type="predicted"/>
<feature type="compositionally biased region" description="Basic and acidic residues" evidence="1">
    <location>
        <begin position="106"/>
        <end position="138"/>
    </location>
</feature>
<dbReference type="InterPro" id="IPR036420">
    <property type="entry name" value="BRCT_dom_sf"/>
</dbReference>
<comment type="caution">
    <text evidence="3">The sequence shown here is derived from an EMBL/GenBank/DDBJ whole genome shotgun (WGS) entry which is preliminary data.</text>
</comment>
<name>A0A2C5ZTM4_9HYPO</name>
<reference evidence="3 4" key="1">
    <citation type="submission" date="2017-06" db="EMBL/GenBank/DDBJ databases">
        <title>Ant-infecting Ophiocordyceps genomes reveal a high diversity of potential behavioral manipulation genes and a possible major role for enterotoxins.</title>
        <authorList>
            <person name="De Bekker C."/>
            <person name="Evans H.C."/>
            <person name="Brachmann A."/>
            <person name="Hughes D.P."/>
        </authorList>
    </citation>
    <scope>NUCLEOTIDE SEQUENCE [LARGE SCALE GENOMIC DNA]</scope>
    <source>
        <strain evidence="3 4">1348a</strain>
    </source>
</reference>
<feature type="domain" description="BRCT" evidence="2">
    <location>
        <begin position="145"/>
        <end position="251"/>
    </location>
</feature>
<gene>
    <name evidence="3" type="ORF">CDD82_4858</name>
</gene>
<accession>A0A2C5ZTM4</accession>
<dbReference type="Gene3D" id="3.40.50.10190">
    <property type="entry name" value="BRCT domain"/>
    <property type="match status" value="1"/>
</dbReference>
<organism evidence="3 4">
    <name type="scientific">Ophiocordyceps australis</name>
    <dbReference type="NCBI Taxonomy" id="1399860"/>
    <lineage>
        <taxon>Eukaryota</taxon>
        <taxon>Fungi</taxon>
        <taxon>Dikarya</taxon>
        <taxon>Ascomycota</taxon>
        <taxon>Pezizomycotina</taxon>
        <taxon>Sordariomycetes</taxon>
        <taxon>Hypocreomycetidae</taxon>
        <taxon>Hypocreales</taxon>
        <taxon>Ophiocordycipitaceae</taxon>
        <taxon>Ophiocordyceps</taxon>
    </lineage>
</organism>
<dbReference type="InterPro" id="IPR001357">
    <property type="entry name" value="BRCT_dom"/>
</dbReference>
<feature type="region of interest" description="Disordered" evidence="1">
    <location>
        <begin position="1"/>
        <end position="35"/>
    </location>
</feature>
<feature type="region of interest" description="Disordered" evidence="1">
    <location>
        <begin position="76"/>
        <end position="143"/>
    </location>
</feature>
<feature type="compositionally biased region" description="Polar residues" evidence="1">
    <location>
        <begin position="14"/>
        <end position="26"/>
    </location>
</feature>
<dbReference type="Proteomes" id="UP000224854">
    <property type="component" value="Unassembled WGS sequence"/>
</dbReference>
<evidence type="ECO:0000313" key="3">
    <source>
        <dbReference type="EMBL" id="PHH82784.1"/>
    </source>
</evidence>
<dbReference type="AlphaFoldDB" id="A0A2C5ZTM4"/>
<keyword evidence="4" id="KW-1185">Reference proteome</keyword>
<dbReference type="EMBL" id="NJEU01000042">
    <property type="protein sequence ID" value="PHH82784.1"/>
    <property type="molecule type" value="Genomic_DNA"/>
</dbReference>
<evidence type="ECO:0000256" key="1">
    <source>
        <dbReference type="SAM" id="MobiDB-lite"/>
    </source>
</evidence>
<evidence type="ECO:0000313" key="4">
    <source>
        <dbReference type="Proteomes" id="UP000224854"/>
    </source>
</evidence>